<evidence type="ECO:0000313" key="15">
    <source>
        <dbReference type="Proteomes" id="UP000005540"/>
    </source>
</evidence>
<comment type="similarity">
    <text evidence="1 12">Belongs to the thymidylate kinase family.</text>
</comment>
<comment type="function">
    <text evidence="11 12">Phosphorylation of dTMP to form dTDP in both de novo and salvage pathways of dTTP synthesis.</text>
</comment>
<dbReference type="InterPro" id="IPR039430">
    <property type="entry name" value="Thymidylate_kin-like_dom"/>
</dbReference>
<dbReference type="GO" id="GO:0005524">
    <property type="term" value="F:ATP binding"/>
    <property type="evidence" value="ECO:0007669"/>
    <property type="project" value="UniProtKB-UniRule"/>
</dbReference>
<dbReference type="GO" id="GO:0006227">
    <property type="term" value="P:dUDP biosynthetic process"/>
    <property type="evidence" value="ECO:0007669"/>
    <property type="project" value="TreeGrafter"/>
</dbReference>
<evidence type="ECO:0000256" key="11">
    <source>
        <dbReference type="ARBA" id="ARBA00057735"/>
    </source>
</evidence>
<protein>
    <recommendedName>
        <fullName evidence="3 12">Thymidylate kinase</fullName>
        <ecNumber evidence="2 12">2.7.4.9</ecNumber>
    </recommendedName>
    <alternativeName>
        <fullName evidence="9 12">dTMP kinase</fullName>
    </alternativeName>
</protein>
<keyword evidence="8 12" id="KW-0067">ATP-binding</keyword>
<evidence type="ECO:0000256" key="10">
    <source>
        <dbReference type="ARBA" id="ARBA00048743"/>
    </source>
</evidence>
<evidence type="ECO:0000256" key="9">
    <source>
        <dbReference type="ARBA" id="ARBA00029962"/>
    </source>
</evidence>
<gene>
    <name evidence="12 14" type="primary">tmk</name>
    <name evidence="14" type="ORF">SULYE_1130</name>
</gene>
<dbReference type="PANTHER" id="PTHR10344:SF4">
    <property type="entry name" value="UMP-CMP KINASE 2, MITOCHONDRIAL"/>
    <property type="match status" value="1"/>
</dbReference>
<evidence type="ECO:0000256" key="1">
    <source>
        <dbReference type="ARBA" id="ARBA00009776"/>
    </source>
</evidence>
<keyword evidence="4 12" id="KW-0808">Transferase</keyword>
<reference evidence="14 15" key="1">
    <citation type="submission" date="2009-04" db="EMBL/GenBank/DDBJ databases">
        <authorList>
            <person name="Reysenbach A.-L."/>
            <person name="Heidelberg J.F."/>
            <person name="Nelson W.C."/>
        </authorList>
    </citation>
    <scope>NUCLEOTIDE SEQUENCE [LARGE SCALE GENOMIC DNA]</scope>
    <source>
        <strain evidence="14 15">SS-5</strain>
    </source>
</reference>
<evidence type="ECO:0000256" key="6">
    <source>
        <dbReference type="ARBA" id="ARBA00022741"/>
    </source>
</evidence>
<evidence type="ECO:0000259" key="13">
    <source>
        <dbReference type="Pfam" id="PF02223"/>
    </source>
</evidence>
<dbReference type="InterPro" id="IPR027417">
    <property type="entry name" value="P-loop_NTPase"/>
</dbReference>
<evidence type="ECO:0000256" key="8">
    <source>
        <dbReference type="ARBA" id="ARBA00022840"/>
    </source>
</evidence>
<comment type="catalytic activity">
    <reaction evidence="10 12">
        <text>dTMP + ATP = dTDP + ADP</text>
        <dbReference type="Rhea" id="RHEA:13517"/>
        <dbReference type="ChEBI" id="CHEBI:30616"/>
        <dbReference type="ChEBI" id="CHEBI:58369"/>
        <dbReference type="ChEBI" id="CHEBI:63528"/>
        <dbReference type="ChEBI" id="CHEBI:456216"/>
        <dbReference type="EC" id="2.7.4.9"/>
    </reaction>
</comment>
<evidence type="ECO:0000256" key="12">
    <source>
        <dbReference type="HAMAP-Rule" id="MF_00165"/>
    </source>
</evidence>
<dbReference type="SUPFAM" id="SSF52540">
    <property type="entry name" value="P-loop containing nucleoside triphosphate hydrolases"/>
    <property type="match status" value="1"/>
</dbReference>
<feature type="binding site" evidence="12">
    <location>
        <begin position="9"/>
        <end position="16"/>
    </location>
    <ligand>
        <name>ATP</name>
        <dbReference type="ChEBI" id="CHEBI:30616"/>
    </ligand>
</feature>
<dbReference type="InterPro" id="IPR018094">
    <property type="entry name" value="Thymidylate_kinase"/>
</dbReference>
<accession>C4FKN0</accession>
<dbReference type="Gene3D" id="3.40.50.300">
    <property type="entry name" value="P-loop containing nucleotide triphosphate hydrolases"/>
    <property type="match status" value="1"/>
</dbReference>
<keyword evidence="5 12" id="KW-0545">Nucleotide biosynthesis</keyword>
<dbReference type="RefSeq" id="WP_007547250.1">
    <property type="nucleotide sequence ID" value="NZ_ABZS01000106.1"/>
</dbReference>
<dbReference type="GO" id="GO:0006233">
    <property type="term" value="P:dTDP biosynthetic process"/>
    <property type="evidence" value="ECO:0007669"/>
    <property type="project" value="InterPro"/>
</dbReference>
<dbReference type="AlphaFoldDB" id="C4FKN0"/>
<evidence type="ECO:0000256" key="3">
    <source>
        <dbReference type="ARBA" id="ARBA00017144"/>
    </source>
</evidence>
<dbReference type="GO" id="GO:0004798">
    <property type="term" value="F:dTMP kinase activity"/>
    <property type="evidence" value="ECO:0007669"/>
    <property type="project" value="UniProtKB-UniRule"/>
</dbReference>
<dbReference type="FunFam" id="3.40.50.300:FF:000225">
    <property type="entry name" value="Thymidylate kinase"/>
    <property type="match status" value="1"/>
</dbReference>
<dbReference type="Pfam" id="PF02223">
    <property type="entry name" value="Thymidylate_kin"/>
    <property type="match status" value="1"/>
</dbReference>
<comment type="caution">
    <text evidence="14">The sequence shown here is derived from an EMBL/GenBank/DDBJ whole genome shotgun (WGS) entry which is preliminary data.</text>
</comment>
<dbReference type="EC" id="2.7.4.9" evidence="2 12"/>
<dbReference type="NCBIfam" id="TIGR00041">
    <property type="entry name" value="DTMP_kinase"/>
    <property type="match status" value="1"/>
</dbReference>
<evidence type="ECO:0000256" key="5">
    <source>
        <dbReference type="ARBA" id="ARBA00022727"/>
    </source>
</evidence>
<evidence type="ECO:0000256" key="7">
    <source>
        <dbReference type="ARBA" id="ARBA00022777"/>
    </source>
</evidence>
<proteinExistence type="inferred from homology"/>
<evidence type="ECO:0000256" key="4">
    <source>
        <dbReference type="ARBA" id="ARBA00022679"/>
    </source>
</evidence>
<dbReference type="PROSITE" id="PS01331">
    <property type="entry name" value="THYMIDYLATE_KINASE"/>
    <property type="match status" value="1"/>
</dbReference>
<dbReference type="PANTHER" id="PTHR10344">
    <property type="entry name" value="THYMIDYLATE KINASE"/>
    <property type="match status" value="1"/>
</dbReference>
<dbReference type="HAMAP" id="MF_00165">
    <property type="entry name" value="Thymidylate_kinase"/>
    <property type="match status" value="1"/>
</dbReference>
<dbReference type="EMBL" id="ABZS01000106">
    <property type="protein sequence ID" value="EEP60366.1"/>
    <property type="molecule type" value="Genomic_DNA"/>
</dbReference>
<organism evidence="14 15">
    <name type="scientific">Sulfurihydrogenibium yellowstonense SS-5</name>
    <dbReference type="NCBI Taxonomy" id="432331"/>
    <lineage>
        <taxon>Bacteria</taxon>
        <taxon>Pseudomonadati</taxon>
        <taxon>Aquificota</taxon>
        <taxon>Aquificia</taxon>
        <taxon>Aquificales</taxon>
        <taxon>Hydrogenothermaceae</taxon>
        <taxon>Sulfurihydrogenibium</taxon>
    </lineage>
</organism>
<keyword evidence="6 12" id="KW-0547">Nucleotide-binding</keyword>
<dbReference type="InterPro" id="IPR018095">
    <property type="entry name" value="Thymidylate_kin_CS"/>
</dbReference>
<sequence length="204" mass="23740">MGFFITFEGIEASGKTTQINLLYDYLKSIGKNVIKTREPGGTKIGQKIREILLSKWDEKFPYIAELLLYEADRNIHIHNIIKPSLEADYIVLSDRYIDSTTAYQHYARGIDYEIVSYLNTLATDRLKPNLTFLIDIPAQISLKRLSKTKDRIESEDIEFHKKLREGFLKIAENEKDRFVVIDGTMDIMEIHKIIVDTLKQRKII</sequence>
<keyword evidence="7 12" id="KW-0418">Kinase</keyword>
<dbReference type="Proteomes" id="UP000005540">
    <property type="component" value="Unassembled WGS sequence"/>
</dbReference>
<keyword evidence="15" id="KW-1185">Reference proteome</keyword>
<evidence type="ECO:0000313" key="14">
    <source>
        <dbReference type="EMBL" id="EEP60366.1"/>
    </source>
</evidence>
<dbReference type="OrthoDB" id="9774907at2"/>
<name>C4FKN0_9AQUI</name>
<evidence type="ECO:0000256" key="2">
    <source>
        <dbReference type="ARBA" id="ARBA00012980"/>
    </source>
</evidence>
<dbReference type="GO" id="GO:0006235">
    <property type="term" value="P:dTTP biosynthetic process"/>
    <property type="evidence" value="ECO:0007669"/>
    <property type="project" value="UniProtKB-UniRule"/>
</dbReference>
<dbReference type="GO" id="GO:0005829">
    <property type="term" value="C:cytosol"/>
    <property type="evidence" value="ECO:0007669"/>
    <property type="project" value="TreeGrafter"/>
</dbReference>
<feature type="domain" description="Thymidylate kinase-like" evidence="13">
    <location>
        <begin position="7"/>
        <end position="193"/>
    </location>
</feature>
<dbReference type="CDD" id="cd01672">
    <property type="entry name" value="TMPK"/>
    <property type="match status" value="1"/>
</dbReference>